<organism evidence="3 4">
    <name type="scientific">Pseudomonas cichorii</name>
    <dbReference type="NCBI Taxonomy" id="36746"/>
    <lineage>
        <taxon>Bacteria</taxon>
        <taxon>Pseudomonadati</taxon>
        <taxon>Pseudomonadota</taxon>
        <taxon>Gammaproteobacteria</taxon>
        <taxon>Pseudomonadales</taxon>
        <taxon>Pseudomonadaceae</taxon>
        <taxon>Pseudomonas</taxon>
    </lineage>
</organism>
<name>A0ABQ1DRM8_PSECI</name>
<evidence type="ECO:0000313" key="4">
    <source>
        <dbReference type="Proteomes" id="UP000614982"/>
    </source>
</evidence>
<evidence type="ECO:0000259" key="2">
    <source>
        <dbReference type="Pfam" id="PF16220"/>
    </source>
</evidence>
<dbReference type="InterPro" id="IPR012373">
    <property type="entry name" value="Ferrdict_sens_TM"/>
</dbReference>
<protein>
    <submittedName>
        <fullName evidence="3">Sensor</fullName>
    </submittedName>
</protein>
<dbReference type="PANTHER" id="PTHR30273">
    <property type="entry name" value="PERIPLASMIC SIGNAL SENSOR AND SIGMA FACTOR ACTIVATOR FECR-RELATED"/>
    <property type="match status" value="1"/>
</dbReference>
<sequence>MSTQRLSPSVAEAIEWLALQRSGSISTTQRQHFQQWLQSSQDNRDAWAQLEQRIGQTFAGLPPLSRQVLSTSGQNRRQWLRGALGLAGMGVGGWWLQRNGLLPWNRGDLYTGLAERRPFSLEDGSQLLLNARSRVDLAFDDRQRTLILHEGALSIQVASDPQRPLVIRTAFGEARALGTRFTVSLHEQGTHVWVQESRVQLTVASGATQTLGPGQGARLQDGRIQPLDTRLSSENAWKEGLLEVHDQPLADVIEALRDYHPGLLRIDQDAAALRVTGVFTLDDSGQTLRSLQEVLPVKVEKRFGWWTHISLR</sequence>
<dbReference type="Pfam" id="PF04773">
    <property type="entry name" value="FecR"/>
    <property type="match status" value="1"/>
</dbReference>
<reference evidence="3 4" key="1">
    <citation type="submission" date="2020-05" db="EMBL/GenBank/DDBJ databases">
        <title>Genetic diversity of Pseudomonas cichorii.</title>
        <authorList>
            <person name="Tani S."/>
            <person name="Yagi H."/>
            <person name="Hashimoto S."/>
            <person name="Iiyama K."/>
            <person name="Furuya N."/>
        </authorList>
    </citation>
    <scope>NUCLEOTIDE SEQUENCE [LARGE SCALE GENOMIC DNA]</scope>
    <source>
        <strain evidence="3 4">LMG 2162</strain>
    </source>
</reference>
<evidence type="ECO:0000313" key="3">
    <source>
        <dbReference type="EMBL" id="GFM93675.1"/>
    </source>
</evidence>
<accession>A0ABQ1DRM8</accession>
<keyword evidence="4" id="KW-1185">Reference proteome</keyword>
<feature type="domain" description="FecR N-terminal" evidence="2">
    <location>
        <begin position="12"/>
        <end position="52"/>
    </location>
</feature>
<dbReference type="Pfam" id="PF16220">
    <property type="entry name" value="DUF4880"/>
    <property type="match status" value="1"/>
</dbReference>
<feature type="domain" description="FecR protein" evidence="1">
    <location>
        <begin position="109"/>
        <end position="199"/>
    </location>
</feature>
<evidence type="ECO:0000259" key="1">
    <source>
        <dbReference type="Pfam" id="PF04773"/>
    </source>
</evidence>
<dbReference type="Gene3D" id="2.60.120.1440">
    <property type="match status" value="1"/>
</dbReference>
<dbReference type="Proteomes" id="UP000614982">
    <property type="component" value="Unassembled WGS sequence"/>
</dbReference>
<dbReference type="InterPro" id="IPR006860">
    <property type="entry name" value="FecR"/>
</dbReference>
<comment type="caution">
    <text evidence="3">The sequence shown here is derived from an EMBL/GenBank/DDBJ whole genome shotgun (WGS) entry which is preliminary data.</text>
</comment>
<dbReference type="GeneID" id="93659515"/>
<dbReference type="PANTHER" id="PTHR30273:SF2">
    <property type="entry name" value="PROTEIN FECR"/>
    <property type="match status" value="1"/>
</dbReference>
<dbReference type="RefSeq" id="WP_025260407.1">
    <property type="nucleotide sequence ID" value="NZ_BLWA01000011.1"/>
</dbReference>
<proteinExistence type="predicted"/>
<dbReference type="EMBL" id="BLWA01000011">
    <property type="protein sequence ID" value="GFM93675.1"/>
    <property type="molecule type" value="Genomic_DNA"/>
</dbReference>
<dbReference type="InterPro" id="IPR032623">
    <property type="entry name" value="FecR_N"/>
</dbReference>
<gene>
    <name evidence="3" type="ORF">PSCICP_36470</name>
</gene>
<dbReference type="PIRSF" id="PIRSF018266">
    <property type="entry name" value="FecR"/>
    <property type="match status" value="1"/>
</dbReference>